<evidence type="ECO:0000313" key="1">
    <source>
        <dbReference type="EMBL" id="KAJ6714932.1"/>
    </source>
</evidence>
<comment type="caution">
    <text evidence="1">The sequence shown here is derived from an EMBL/GenBank/DDBJ whole genome shotgun (WGS) entry which is preliminary data.</text>
</comment>
<dbReference type="Proteomes" id="UP001151529">
    <property type="component" value="Chromosome 1"/>
</dbReference>
<reference evidence="1" key="2">
    <citation type="journal article" date="2023" name="Int. J. Mol. Sci.">
        <title>De Novo Assembly and Annotation of 11 Diverse Shrub Willow (Salix) Genomes Reveals Novel Gene Organization in Sex-Linked Regions.</title>
        <authorList>
            <person name="Hyden B."/>
            <person name="Feng K."/>
            <person name="Yates T.B."/>
            <person name="Jawdy S."/>
            <person name="Cereghino C."/>
            <person name="Smart L.B."/>
            <person name="Muchero W."/>
        </authorList>
    </citation>
    <scope>NUCLEOTIDE SEQUENCE [LARGE SCALE GENOMIC DNA]</scope>
    <source>
        <tissue evidence="1">Shoot tip</tissue>
    </source>
</reference>
<dbReference type="AlphaFoldDB" id="A0A9Q0TNJ6"/>
<accession>A0A9Q0TNJ6</accession>
<organism evidence="1 2">
    <name type="scientific">Salix viminalis</name>
    <name type="common">Common osier</name>
    <name type="synonym">Basket willow</name>
    <dbReference type="NCBI Taxonomy" id="40686"/>
    <lineage>
        <taxon>Eukaryota</taxon>
        <taxon>Viridiplantae</taxon>
        <taxon>Streptophyta</taxon>
        <taxon>Embryophyta</taxon>
        <taxon>Tracheophyta</taxon>
        <taxon>Spermatophyta</taxon>
        <taxon>Magnoliopsida</taxon>
        <taxon>eudicotyledons</taxon>
        <taxon>Gunneridae</taxon>
        <taxon>Pentapetalae</taxon>
        <taxon>rosids</taxon>
        <taxon>fabids</taxon>
        <taxon>Malpighiales</taxon>
        <taxon>Salicaceae</taxon>
        <taxon>Saliceae</taxon>
        <taxon>Salix</taxon>
    </lineage>
</organism>
<sequence>MLLLQAVLTRPCYFHEQNLHLVKGTFLLLETQDPLEKALGLKLGQDSLRGFLREMRTSLVEVSRLGETAGGGVMTGGEVDMVGGVERHLLVALLVVMMLGLEQWRLLRDLALGLA</sequence>
<protein>
    <submittedName>
        <fullName evidence="1">Uncharacterized protein</fullName>
    </submittedName>
</protein>
<dbReference type="EMBL" id="JAPFFL010000007">
    <property type="protein sequence ID" value="KAJ6714932.1"/>
    <property type="molecule type" value="Genomic_DNA"/>
</dbReference>
<reference evidence="1" key="1">
    <citation type="submission" date="2022-11" db="EMBL/GenBank/DDBJ databases">
        <authorList>
            <person name="Hyden B.L."/>
            <person name="Feng K."/>
            <person name="Yates T."/>
            <person name="Jawdy S."/>
            <person name="Smart L.B."/>
            <person name="Muchero W."/>
        </authorList>
    </citation>
    <scope>NUCLEOTIDE SEQUENCE</scope>
    <source>
        <tissue evidence="1">Shoot tip</tissue>
    </source>
</reference>
<name>A0A9Q0TNJ6_SALVM</name>
<keyword evidence="2" id="KW-1185">Reference proteome</keyword>
<gene>
    <name evidence="1" type="ORF">OIU85_026439</name>
</gene>
<proteinExistence type="predicted"/>
<evidence type="ECO:0000313" key="2">
    <source>
        <dbReference type="Proteomes" id="UP001151529"/>
    </source>
</evidence>